<feature type="transmembrane region" description="Helical" evidence="1">
    <location>
        <begin position="47"/>
        <end position="66"/>
    </location>
</feature>
<keyword evidence="1" id="KW-1133">Transmembrane helix</keyword>
<keyword evidence="1" id="KW-0812">Transmembrane</keyword>
<gene>
    <name evidence="2" type="ORF">DB32_007948</name>
</gene>
<sequence length="276" mass="28871">MASFRRSFFAHLRWNVGFVVLALLVLCCVTIVVYMPAMLLSGSGSSIGIAIVLPVFAIATVAIFSIHQGATLAIVAGERAGAPISSSDAFNAGFARIEVIASAMLARVVVDAAVAIVPASAVLVLLEWVAEGWMDPAVRIALAMLAAYAAGLAGMIGVRTFLGVSGPVAFHERGGAVAALSRSVELLRGHRGSMALARVLWAVIAVVIYGSTNAPLLLVAAAGMRGGVATLLVTLYAFVPYVTSLMLLSFDTTLESVFYAERTRKDDARDIARAFE</sequence>
<dbReference type="KEGG" id="samy:DB32_007948"/>
<feature type="transmembrane region" description="Helical" evidence="1">
    <location>
        <begin position="228"/>
        <end position="248"/>
    </location>
</feature>
<feature type="transmembrane region" description="Helical" evidence="1">
    <location>
        <begin position="199"/>
        <end position="222"/>
    </location>
</feature>
<organism evidence="2 3">
    <name type="scientific">Sandaracinus amylolyticus</name>
    <dbReference type="NCBI Taxonomy" id="927083"/>
    <lineage>
        <taxon>Bacteria</taxon>
        <taxon>Pseudomonadati</taxon>
        <taxon>Myxococcota</taxon>
        <taxon>Polyangia</taxon>
        <taxon>Polyangiales</taxon>
        <taxon>Sandaracinaceae</taxon>
        <taxon>Sandaracinus</taxon>
    </lineage>
</organism>
<protein>
    <submittedName>
        <fullName evidence="2">Uncharacterized protein</fullName>
    </submittedName>
</protein>
<evidence type="ECO:0000256" key="1">
    <source>
        <dbReference type="SAM" id="Phobius"/>
    </source>
</evidence>
<dbReference type="EMBL" id="CP011125">
    <property type="protein sequence ID" value="AKF10799.1"/>
    <property type="molecule type" value="Genomic_DNA"/>
</dbReference>
<feature type="transmembrane region" description="Helical" evidence="1">
    <location>
        <begin position="138"/>
        <end position="158"/>
    </location>
</feature>
<proteinExistence type="predicted"/>
<feature type="transmembrane region" description="Helical" evidence="1">
    <location>
        <begin position="104"/>
        <end position="126"/>
    </location>
</feature>
<evidence type="ECO:0000313" key="3">
    <source>
        <dbReference type="Proteomes" id="UP000034883"/>
    </source>
</evidence>
<reference evidence="2 3" key="1">
    <citation type="submission" date="2015-03" db="EMBL/GenBank/DDBJ databases">
        <title>Genome assembly of Sandaracinus amylolyticus DSM 53668.</title>
        <authorList>
            <person name="Sharma G."/>
            <person name="Subramanian S."/>
        </authorList>
    </citation>
    <scope>NUCLEOTIDE SEQUENCE [LARGE SCALE GENOMIC DNA]</scope>
    <source>
        <strain evidence="2 3">DSM 53668</strain>
    </source>
</reference>
<accession>A0A0F6SHP4</accession>
<name>A0A0F6SHP4_9BACT</name>
<feature type="transmembrane region" description="Helical" evidence="1">
    <location>
        <begin position="12"/>
        <end position="35"/>
    </location>
</feature>
<keyword evidence="3" id="KW-1185">Reference proteome</keyword>
<keyword evidence="1" id="KW-0472">Membrane</keyword>
<dbReference type="AlphaFoldDB" id="A0A0F6SHP4"/>
<dbReference type="Proteomes" id="UP000034883">
    <property type="component" value="Chromosome"/>
</dbReference>
<evidence type="ECO:0000313" key="2">
    <source>
        <dbReference type="EMBL" id="AKF10799.1"/>
    </source>
</evidence>